<feature type="compositionally biased region" description="Basic and acidic residues" evidence="1">
    <location>
        <begin position="191"/>
        <end position="200"/>
    </location>
</feature>
<protein>
    <recommendedName>
        <fullName evidence="4">DASH complex subunit SPC19</fullName>
    </recommendedName>
</protein>
<dbReference type="EMBL" id="JAVHNS010000015">
    <property type="protein sequence ID" value="KAK6334293.1"/>
    <property type="molecule type" value="Genomic_DNA"/>
</dbReference>
<feature type="compositionally biased region" description="Polar residues" evidence="1">
    <location>
        <begin position="170"/>
        <end position="189"/>
    </location>
</feature>
<feature type="region of interest" description="Disordered" evidence="1">
    <location>
        <begin position="143"/>
        <end position="223"/>
    </location>
</feature>
<organism evidence="2 3">
    <name type="scientific">Orbilia blumenaviensis</name>
    <dbReference type="NCBI Taxonomy" id="1796055"/>
    <lineage>
        <taxon>Eukaryota</taxon>
        <taxon>Fungi</taxon>
        <taxon>Dikarya</taxon>
        <taxon>Ascomycota</taxon>
        <taxon>Pezizomycotina</taxon>
        <taxon>Orbiliomycetes</taxon>
        <taxon>Orbiliales</taxon>
        <taxon>Orbiliaceae</taxon>
        <taxon>Orbilia</taxon>
    </lineage>
</organism>
<accession>A0AAV9U534</accession>
<reference evidence="2 3" key="1">
    <citation type="submission" date="2019-10" db="EMBL/GenBank/DDBJ databases">
        <authorList>
            <person name="Palmer J.M."/>
        </authorList>
    </citation>
    <scope>NUCLEOTIDE SEQUENCE [LARGE SCALE GENOMIC DNA]</scope>
    <source>
        <strain evidence="2 3">TWF730</strain>
    </source>
</reference>
<sequence>MASSSSRPDEPPAPLSADLETLTSVYSEVAAYLAKLTAQLEELETTQTTLIHSYHATSRALADIRGYNAVAPTMELLPTYTAKAARLKQLMIQQRQTVDRMKVKAEEVRKVKAANYERLKRRWEEERERDKGLAARMVGVVGGKGSVGGSAAGSKEEEEEAVVAKATGGTESSGNGKVPEPSSSTTTMVSRIERQLEHQKVPHGSEAAGPSTPPIASTSTTTTTVVAKTVVKRKKKARQAEIE</sequence>
<proteinExistence type="predicted"/>
<gene>
    <name evidence="2" type="ORF">TWF730_003507</name>
</gene>
<evidence type="ECO:0008006" key="4">
    <source>
        <dbReference type="Google" id="ProtNLM"/>
    </source>
</evidence>
<evidence type="ECO:0000313" key="2">
    <source>
        <dbReference type="EMBL" id="KAK6334293.1"/>
    </source>
</evidence>
<dbReference type="AlphaFoldDB" id="A0AAV9U534"/>
<keyword evidence="3" id="KW-1185">Reference proteome</keyword>
<name>A0AAV9U534_9PEZI</name>
<evidence type="ECO:0000313" key="3">
    <source>
        <dbReference type="Proteomes" id="UP001373714"/>
    </source>
</evidence>
<comment type="caution">
    <text evidence="2">The sequence shown here is derived from an EMBL/GenBank/DDBJ whole genome shotgun (WGS) entry which is preliminary data.</text>
</comment>
<evidence type="ECO:0000256" key="1">
    <source>
        <dbReference type="SAM" id="MobiDB-lite"/>
    </source>
</evidence>
<dbReference type="Proteomes" id="UP001373714">
    <property type="component" value="Unassembled WGS sequence"/>
</dbReference>